<proteinExistence type="predicted"/>
<protein>
    <recommendedName>
        <fullName evidence="4">FLYWCH-type domain-containing protein</fullName>
    </recommendedName>
</protein>
<keyword evidence="1" id="KW-0479">Metal-binding</keyword>
<dbReference type="Pfam" id="PF04500">
    <property type="entry name" value="FLYWCH"/>
    <property type="match status" value="1"/>
</dbReference>
<dbReference type="AlphaFoldDB" id="A0A4Y2P3C9"/>
<organism evidence="5 6">
    <name type="scientific">Araneus ventricosus</name>
    <name type="common">Orbweaver spider</name>
    <name type="synonym">Epeira ventricosa</name>
    <dbReference type="NCBI Taxonomy" id="182803"/>
    <lineage>
        <taxon>Eukaryota</taxon>
        <taxon>Metazoa</taxon>
        <taxon>Ecdysozoa</taxon>
        <taxon>Arthropoda</taxon>
        <taxon>Chelicerata</taxon>
        <taxon>Arachnida</taxon>
        <taxon>Araneae</taxon>
        <taxon>Araneomorphae</taxon>
        <taxon>Entelegynae</taxon>
        <taxon>Araneoidea</taxon>
        <taxon>Araneidae</taxon>
        <taxon>Araneus</taxon>
    </lineage>
</organism>
<feature type="domain" description="FLYWCH-type" evidence="4">
    <location>
        <begin position="12"/>
        <end position="63"/>
    </location>
</feature>
<evidence type="ECO:0000259" key="4">
    <source>
        <dbReference type="Pfam" id="PF04500"/>
    </source>
</evidence>
<dbReference type="Proteomes" id="UP000499080">
    <property type="component" value="Unassembled WGS sequence"/>
</dbReference>
<dbReference type="InterPro" id="IPR007588">
    <property type="entry name" value="Znf_FLYWCH"/>
</dbReference>
<dbReference type="Gene3D" id="2.20.25.240">
    <property type="match status" value="1"/>
</dbReference>
<gene>
    <name evidence="5" type="ORF">AVEN_23266_1</name>
</gene>
<evidence type="ECO:0000256" key="1">
    <source>
        <dbReference type="ARBA" id="ARBA00022723"/>
    </source>
</evidence>
<evidence type="ECO:0000256" key="3">
    <source>
        <dbReference type="ARBA" id="ARBA00022833"/>
    </source>
</evidence>
<accession>A0A4Y2P3C9</accession>
<evidence type="ECO:0000256" key="2">
    <source>
        <dbReference type="ARBA" id="ARBA00022771"/>
    </source>
</evidence>
<evidence type="ECO:0000313" key="6">
    <source>
        <dbReference type="Proteomes" id="UP000499080"/>
    </source>
</evidence>
<dbReference type="GO" id="GO:0008270">
    <property type="term" value="F:zinc ion binding"/>
    <property type="evidence" value="ECO:0007669"/>
    <property type="project" value="UniProtKB-KW"/>
</dbReference>
<name>A0A4Y2P3C9_ARAVE</name>
<comment type="caution">
    <text evidence="5">The sequence shown here is derived from an EMBL/GenBank/DDBJ whole genome shotgun (WGS) entry which is preliminary data.</text>
</comment>
<reference evidence="5 6" key="1">
    <citation type="journal article" date="2019" name="Sci. Rep.">
        <title>Orb-weaving spider Araneus ventricosus genome elucidates the spidroin gene catalogue.</title>
        <authorList>
            <person name="Kono N."/>
            <person name="Nakamura H."/>
            <person name="Ohtoshi R."/>
            <person name="Moran D.A.P."/>
            <person name="Shinohara A."/>
            <person name="Yoshida Y."/>
            <person name="Fujiwara M."/>
            <person name="Mori M."/>
            <person name="Tomita M."/>
            <person name="Arakawa K."/>
        </authorList>
    </citation>
    <scope>NUCLEOTIDE SEQUENCE [LARGE SCALE GENOMIC DNA]</scope>
</reference>
<evidence type="ECO:0000313" key="5">
    <source>
        <dbReference type="EMBL" id="GBN46385.1"/>
    </source>
</evidence>
<sequence>MRKSIEIFEATKNKPSAAYNGYQYHKFRSNLENVITWRCINERSEKCKGILKTKDNCVVSEMTHSCKPNEAKRNKSRILGGEFVRLIYQSQKFIKKKCLLFFKGDMKF</sequence>
<keyword evidence="6" id="KW-1185">Reference proteome</keyword>
<keyword evidence="2" id="KW-0863">Zinc-finger</keyword>
<keyword evidence="3" id="KW-0862">Zinc</keyword>
<dbReference type="EMBL" id="BGPR01010480">
    <property type="protein sequence ID" value="GBN46385.1"/>
    <property type="molecule type" value="Genomic_DNA"/>
</dbReference>